<dbReference type="Pfam" id="PF08673">
    <property type="entry name" value="RsbU_N"/>
    <property type="match status" value="1"/>
</dbReference>
<gene>
    <name evidence="3" type="ORF">EDM56_05515</name>
</gene>
<dbReference type="InterPro" id="IPR036457">
    <property type="entry name" value="PPM-type-like_dom_sf"/>
</dbReference>
<dbReference type="InterPro" id="IPR052016">
    <property type="entry name" value="Bact_Sigma-Reg"/>
</dbReference>
<dbReference type="InterPro" id="IPR014787">
    <property type="entry name" value="PSer_Pase_RsbU_N"/>
</dbReference>
<dbReference type="GO" id="GO:0016791">
    <property type="term" value="F:phosphatase activity"/>
    <property type="evidence" value="ECO:0007669"/>
    <property type="project" value="TreeGrafter"/>
</dbReference>
<dbReference type="InterPro" id="IPR017944">
    <property type="entry name" value="KaiA/RbsU_helical_domain_sf"/>
</dbReference>
<evidence type="ECO:0000259" key="2">
    <source>
        <dbReference type="SMART" id="SM00331"/>
    </source>
</evidence>
<keyword evidence="4" id="KW-1185">Reference proteome</keyword>
<sequence>MQKENLLTQYQEILQAYLQEGGENQLYLGQQLSKWLLAGNVPPEEVIELHLGALSKKTEVSEEIRASFEMLTEIMIEYGNAIRENRSLRSRQKQMESEFEIAVAMQQTMLPDEVPDFPDLDIGVVHVPANQVSGDYYNFVQREDHAFSVAIADIVGKGMPAALCMSMIKFAMDSFDESSVKPGRMLHHLNRVVERNIDPSMFVTMLFGRYDTMRHRFRYAVAGHEPGFLFCARDEKFTDLEGKGLVLGMLPETCFSEKEVALESGDMLILMTDGVVERKIGTRYFQREDLLPYLHAEIGLSAQEMADRIYRRLLLLSNFELQDDYTMIIIHRL</sequence>
<dbReference type="AlphaFoldDB" id="A0A3M8DTI2"/>
<dbReference type="FunFam" id="3.60.40.10:FF:000045">
    <property type="entry name" value="Stage II sporulation protein E"/>
    <property type="match status" value="1"/>
</dbReference>
<name>A0A3M8DTI2_9BACL</name>
<dbReference type="SMART" id="SM00331">
    <property type="entry name" value="PP2C_SIG"/>
    <property type="match status" value="1"/>
</dbReference>
<dbReference type="Pfam" id="PF07228">
    <property type="entry name" value="SpoIIE"/>
    <property type="match status" value="1"/>
</dbReference>
<protein>
    <submittedName>
        <fullName evidence="3">Phosphoserine phosphatase</fullName>
    </submittedName>
</protein>
<reference evidence="3 4" key="1">
    <citation type="submission" date="2018-10" db="EMBL/GenBank/DDBJ databases">
        <title>Phylogenomics of Brevibacillus.</title>
        <authorList>
            <person name="Dunlap C."/>
        </authorList>
    </citation>
    <scope>NUCLEOTIDE SEQUENCE [LARGE SCALE GENOMIC DNA]</scope>
    <source>
        <strain evidence="3 4">JCM 15716</strain>
    </source>
</reference>
<evidence type="ECO:0000313" key="3">
    <source>
        <dbReference type="EMBL" id="RNB91493.1"/>
    </source>
</evidence>
<evidence type="ECO:0000313" key="4">
    <source>
        <dbReference type="Proteomes" id="UP000271031"/>
    </source>
</evidence>
<organism evidence="3 4">
    <name type="scientific">Brevibacillus fluminis</name>
    <dbReference type="NCBI Taxonomy" id="511487"/>
    <lineage>
        <taxon>Bacteria</taxon>
        <taxon>Bacillati</taxon>
        <taxon>Bacillota</taxon>
        <taxon>Bacilli</taxon>
        <taxon>Bacillales</taxon>
        <taxon>Paenibacillaceae</taxon>
        <taxon>Brevibacillus</taxon>
    </lineage>
</organism>
<dbReference type="Proteomes" id="UP000271031">
    <property type="component" value="Unassembled WGS sequence"/>
</dbReference>
<dbReference type="SUPFAM" id="SSF81606">
    <property type="entry name" value="PP2C-like"/>
    <property type="match status" value="1"/>
</dbReference>
<feature type="domain" description="PPM-type phosphatase" evidence="2">
    <location>
        <begin position="117"/>
        <end position="332"/>
    </location>
</feature>
<proteinExistence type="predicted"/>
<dbReference type="PANTHER" id="PTHR43156:SF15">
    <property type="entry name" value="PHOSPHOSERINE PHOSPHATASE RSBU"/>
    <property type="match status" value="1"/>
</dbReference>
<dbReference type="InterPro" id="IPR001932">
    <property type="entry name" value="PPM-type_phosphatase-like_dom"/>
</dbReference>
<dbReference type="RefSeq" id="WP_122916885.1">
    <property type="nucleotide sequence ID" value="NZ_RHHQ01000005.1"/>
</dbReference>
<comment type="caution">
    <text evidence="3">The sequence shown here is derived from an EMBL/GenBank/DDBJ whole genome shotgun (WGS) entry which is preliminary data.</text>
</comment>
<keyword evidence="1" id="KW-0378">Hydrolase</keyword>
<dbReference type="Gene3D" id="1.10.1240.30">
    <property type="entry name" value="KaiA/RbsU domain"/>
    <property type="match status" value="1"/>
</dbReference>
<dbReference type="EMBL" id="RHHQ01000005">
    <property type="protein sequence ID" value="RNB91493.1"/>
    <property type="molecule type" value="Genomic_DNA"/>
</dbReference>
<dbReference type="Gene3D" id="3.60.40.10">
    <property type="entry name" value="PPM-type phosphatase domain"/>
    <property type="match status" value="1"/>
</dbReference>
<dbReference type="OrthoDB" id="311592at2"/>
<evidence type="ECO:0000256" key="1">
    <source>
        <dbReference type="ARBA" id="ARBA00022801"/>
    </source>
</evidence>
<dbReference type="SUPFAM" id="SSF101215">
    <property type="entry name" value="KaiA/RbsU domain"/>
    <property type="match status" value="1"/>
</dbReference>
<accession>A0A3M8DTI2</accession>
<dbReference type="PANTHER" id="PTHR43156">
    <property type="entry name" value="STAGE II SPORULATION PROTEIN E-RELATED"/>
    <property type="match status" value="1"/>
</dbReference>